<dbReference type="PROSITE" id="PS00895">
    <property type="entry name" value="3_HYDROXYISOBUT_DH"/>
    <property type="match status" value="1"/>
</dbReference>
<feature type="active site" evidence="3">
    <location>
        <position position="183"/>
    </location>
</feature>
<keyword evidence="2" id="KW-0560">Oxidoreductase</keyword>
<dbReference type="Proteomes" id="UP000027586">
    <property type="component" value="Unassembled WGS sequence"/>
</dbReference>
<reference evidence="5" key="1">
    <citation type="submission" date="2013-08" db="EMBL/GenBank/DDBJ databases">
        <title>Gene expansion shapes genome architecture in the human pathogen Lichtheimia corymbifera: an evolutionary genomics analysis in the ancient terrestrial Mucorales (Mucoromycotina).</title>
        <authorList>
            <person name="Schwartze V.U."/>
            <person name="Winter S."/>
            <person name="Shelest E."/>
            <person name="Marcet-Houben M."/>
            <person name="Horn F."/>
            <person name="Wehner S."/>
            <person name="Hoffmann K."/>
            <person name="Riege K."/>
            <person name="Sammeth M."/>
            <person name="Nowrousian M."/>
            <person name="Valiante V."/>
            <person name="Linde J."/>
            <person name="Jacobsen I.D."/>
            <person name="Marz M."/>
            <person name="Brakhage A.A."/>
            <person name="Gabaldon T."/>
            <person name="Bocker S."/>
            <person name="Voigt K."/>
        </authorList>
    </citation>
    <scope>NUCLEOTIDE SEQUENCE [LARGE SCALE GENOMIC DNA]</scope>
    <source>
        <strain evidence="5">FSU 9682</strain>
    </source>
</reference>
<dbReference type="EMBL" id="CBTN010000024">
    <property type="protein sequence ID" value="CDH54636.1"/>
    <property type="molecule type" value="Genomic_DNA"/>
</dbReference>
<dbReference type="GO" id="GO:0016491">
    <property type="term" value="F:oxidoreductase activity"/>
    <property type="evidence" value="ECO:0007669"/>
    <property type="project" value="UniProtKB-KW"/>
</dbReference>
<keyword evidence="6" id="KW-1185">Reference proteome</keyword>
<comment type="caution">
    <text evidence="5">The sequence shown here is derived from an EMBL/GenBank/DDBJ whole genome shotgun (WGS) entry which is preliminary data.</text>
</comment>
<dbReference type="InterPro" id="IPR002204">
    <property type="entry name" value="3-OH-isobutyrate_DH-rel_CS"/>
</dbReference>
<dbReference type="InterPro" id="IPR015815">
    <property type="entry name" value="HIBADH-related"/>
</dbReference>
<dbReference type="SUPFAM" id="SSF51735">
    <property type="entry name" value="NAD(P)-binding Rossmann-fold domains"/>
    <property type="match status" value="1"/>
</dbReference>
<dbReference type="InterPro" id="IPR051265">
    <property type="entry name" value="HIBADH-related_NP60_sf"/>
</dbReference>
<evidence type="ECO:0000259" key="4">
    <source>
        <dbReference type="Pfam" id="PF03446"/>
    </source>
</evidence>
<dbReference type="VEuPathDB" id="FungiDB:LCOR_05863.1"/>
<gene>
    <name evidence="5" type="ORF">LCOR_05863.1</name>
</gene>
<evidence type="ECO:0000313" key="6">
    <source>
        <dbReference type="Proteomes" id="UP000027586"/>
    </source>
</evidence>
<evidence type="ECO:0000313" key="5">
    <source>
        <dbReference type="EMBL" id="CDH54636.1"/>
    </source>
</evidence>
<dbReference type="InterPro" id="IPR006115">
    <property type="entry name" value="6PGDH_NADP-bd"/>
</dbReference>
<dbReference type="GO" id="GO:0050661">
    <property type="term" value="F:NADP binding"/>
    <property type="evidence" value="ECO:0007669"/>
    <property type="project" value="InterPro"/>
</dbReference>
<dbReference type="PIRSF" id="PIRSF000103">
    <property type="entry name" value="HIBADH"/>
    <property type="match status" value="1"/>
</dbReference>
<dbReference type="InterPro" id="IPR036291">
    <property type="entry name" value="NAD(P)-bd_dom_sf"/>
</dbReference>
<sequence length="310" mass="32899">MNTNTPQCAFIGLGAMGIHMAKHIHNHLIQSGHPPLLVYNRTRARGESLASEVSGLQVADSLQQVAQTADIIFTCLLNDAAVTQVVTDLLAAGLKEDAIIVEQSTIAPNVTKELAAKVEKESKAHYIACPIMGPPPKAAAAQLIVLAAGPQNVRDKVLPLLVPAIGPKAIQLGDDPVQALHMKLTGNFFVTSLVEMLGEGMTLGQASGVGQDKVKELLDALFPGTLIPQYADRMVRNTYKDQIFFPLTSARKDATHIKNLGNSVNAKLPITDIFLDHLNSVQESEGDLDISGVVVASRKAAGLNEGGSKP</sequence>
<dbReference type="STRING" id="1263082.A0A068S087"/>
<comment type="similarity">
    <text evidence="1">Belongs to the HIBADH-related family. NP60 subfamily.</text>
</comment>
<feature type="domain" description="6-phosphogluconate dehydrogenase NADP-binding" evidence="4">
    <location>
        <begin position="8"/>
        <end position="162"/>
    </location>
</feature>
<dbReference type="PANTHER" id="PTHR43580">
    <property type="entry name" value="OXIDOREDUCTASE GLYR1-RELATED"/>
    <property type="match status" value="1"/>
</dbReference>
<organism evidence="5 6">
    <name type="scientific">Lichtheimia corymbifera JMRC:FSU:9682</name>
    <dbReference type="NCBI Taxonomy" id="1263082"/>
    <lineage>
        <taxon>Eukaryota</taxon>
        <taxon>Fungi</taxon>
        <taxon>Fungi incertae sedis</taxon>
        <taxon>Mucoromycota</taxon>
        <taxon>Mucoromycotina</taxon>
        <taxon>Mucoromycetes</taxon>
        <taxon>Mucorales</taxon>
        <taxon>Lichtheimiaceae</taxon>
        <taxon>Lichtheimia</taxon>
    </lineage>
</organism>
<dbReference type="SUPFAM" id="SSF48179">
    <property type="entry name" value="6-phosphogluconate dehydrogenase C-terminal domain-like"/>
    <property type="match status" value="1"/>
</dbReference>
<proteinExistence type="inferred from homology"/>
<dbReference type="PANTHER" id="PTHR43580:SF8">
    <property type="entry name" value="6-PHOSPHOGLUCONATE DEHYDROGENASE NADP-BINDING DOMAIN-CONTAINING PROTEIN-RELATED"/>
    <property type="match status" value="1"/>
</dbReference>
<evidence type="ECO:0000256" key="2">
    <source>
        <dbReference type="ARBA" id="ARBA00023002"/>
    </source>
</evidence>
<accession>A0A068S087</accession>
<dbReference type="InterPro" id="IPR008927">
    <property type="entry name" value="6-PGluconate_DH-like_C_sf"/>
</dbReference>
<evidence type="ECO:0000256" key="1">
    <source>
        <dbReference type="ARBA" id="ARBA00007598"/>
    </source>
</evidence>
<evidence type="ECO:0000256" key="3">
    <source>
        <dbReference type="PIRSR" id="PIRSR000103-1"/>
    </source>
</evidence>
<name>A0A068S087_9FUNG</name>
<dbReference type="Gene3D" id="3.40.50.720">
    <property type="entry name" value="NAD(P)-binding Rossmann-like Domain"/>
    <property type="match status" value="1"/>
</dbReference>
<dbReference type="InterPro" id="IPR013328">
    <property type="entry name" value="6PGD_dom2"/>
</dbReference>
<protein>
    <submittedName>
        <fullName evidence="5">Nad-binding protein</fullName>
    </submittedName>
</protein>
<dbReference type="Gene3D" id="1.10.1040.10">
    <property type="entry name" value="N-(1-d-carboxylethyl)-l-norvaline Dehydrogenase, domain 2"/>
    <property type="match status" value="1"/>
</dbReference>
<dbReference type="Pfam" id="PF03446">
    <property type="entry name" value="NAD_binding_2"/>
    <property type="match status" value="1"/>
</dbReference>
<dbReference type="OrthoDB" id="435038at2759"/>
<dbReference type="AlphaFoldDB" id="A0A068S087"/>